<dbReference type="AlphaFoldDB" id="D0MDV4"/>
<dbReference type="GO" id="GO:0000270">
    <property type="term" value="P:peptidoglycan metabolic process"/>
    <property type="evidence" value="ECO:0007669"/>
    <property type="project" value="TreeGrafter"/>
</dbReference>
<dbReference type="PRINTS" id="PR00922">
    <property type="entry name" value="DADACBPTASE3"/>
</dbReference>
<dbReference type="GO" id="GO:0009002">
    <property type="term" value="F:serine-type D-Ala-D-Ala carboxypeptidase activity"/>
    <property type="evidence" value="ECO:0007669"/>
    <property type="project" value="UniProtKB-EC"/>
</dbReference>
<dbReference type="KEGG" id="rmr:Rmar_2219"/>
<dbReference type="PANTHER" id="PTHR30023:SF0">
    <property type="entry name" value="PENICILLIN-SENSITIVE CARBOXYPEPTIDASE A"/>
    <property type="match status" value="1"/>
</dbReference>
<dbReference type="eggNOG" id="COG2027">
    <property type="taxonomic scope" value="Bacteria"/>
</dbReference>
<evidence type="ECO:0000256" key="3">
    <source>
        <dbReference type="SAM" id="SignalP"/>
    </source>
</evidence>
<dbReference type="MEROPS" id="S13.002"/>
<feature type="chain" id="PRO_5003011074" evidence="3">
    <location>
        <begin position="23"/>
        <end position="477"/>
    </location>
</feature>
<evidence type="ECO:0000313" key="4">
    <source>
        <dbReference type="EMBL" id="ACY49098.1"/>
    </source>
</evidence>
<keyword evidence="2 4" id="KW-0378">Hydrolase</keyword>
<dbReference type="NCBIfam" id="TIGR00666">
    <property type="entry name" value="PBP4"/>
    <property type="match status" value="1"/>
</dbReference>
<keyword evidence="4" id="KW-0121">Carboxypeptidase</keyword>
<protein>
    <submittedName>
        <fullName evidence="4">D-alanyl-D-alaninecarboxypeptidase/D-alanyl-D-al anine-endopeptidase</fullName>
        <ecNumber evidence="4">3.4.16.4</ecNumber>
    </submittedName>
</protein>
<dbReference type="EC" id="3.4.16.4" evidence="4"/>
<dbReference type="STRING" id="518766.Rmar_2219"/>
<dbReference type="InterPro" id="IPR000667">
    <property type="entry name" value="Peptidase_S13"/>
</dbReference>
<name>D0MDV4_RHOM4</name>
<dbReference type="Proteomes" id="UP000002221">
    <property type="component" value="Chromosome"/>
</dbReference>
<dbReference type="InterPro" id="IPR012338">
    <property type="entry name" value="Beta-lactam/transpept-like"/>
</dbReference>
<comment type="similarity">
    <text evidence="1">Belongs to the peptidase S13 family.</text>
</comment>
<gene>
    <name evidence="4" type="ordered locus">Rmar_2219</name>
</gene>
<dbReference type="Gene3D" id="3.40.710.10">
    <property type="entry name" value="DD-peptidase/beta-lactamase superfamily"/>
    <property type="match status" value="2"/>
</dbReference>
<dbReference type="Pfam" id="PF02113">
    <property type="entry name" value="Peptidase_S13"/>
    <property type="match status" value="1"/>
</dbReference>
<dbReference type="OrthoDB" id="9802627at2"/>
<dbReference type="PANTHER" id="PTHR30023">
    <property type="entry name" value="D-ALANYL-D-ALANINE CARBOXYPEPTIDASE"/>
    <property type="match status" value="1"/>
</dbReference>
<evidence type="ECO:0000256" key="1">
    <source>
        <dbReference type="ARBA" id="ARBA00006096"/>
    </source>
</evidence>
<accession>D0MDV4</accession>
<keyword evidence="3" id="KW-0732">Signal</keyword>
<dbReference type="GO" id="GO:0006508">
    <property type="term" value="P:proteolysis"/>
    <property type="evidence" value="ECO:0007669"/>
    <property type="project" value="InterPro"/>
</dbReference>
<reference evidence="4 5" key="1">
    <citation type="journal article" date="2009" name="Stand. Genomic Sci.">
        <title>Complete genome sequence of Rhodothermus marinus type strain (R-10).</title>
        <authorList>
            <person name="Nolan M."/>
            <person name="Tindall B.J."/>
            <person name="Pomrenke H."/>
            <person name="Lapidus A."/>
            <person name="Copeland A."/>
            <person name="Glavina Del Rio T."/>
            <person name="Lucas S."/>
            <person name="Chen F."/>
            <person name="Tice H."/>
            <person name="Cheng J.F."/>
            <person name="Saunders E."/>
            <person name="Han C."/>
            <person name="Bruce D."/>
            <person name="Goodwin L."/>
            <person name="Chain P."/>
            <person name="Pitluck S."/>
            <person name="Ovchinikova G."/>
            <person name="Pati A."/>
            <person name="Ivanova N."/>
            <person name="Mavromatis K."/>
            <person name="Chen A."/>
            <person name="Palaniappan K."/>
            <person name="Land M."/>
            <person name="Hauser L."/>
            <person name="Chang Y.J."/>
            <person name="Jeffries C.D."/>
            <person name="Brettin T."/>
            <person name="Goker M."/>
            <person name="Bristow J."/>
            <person name="Eisen J.A."/>
            <person name="Markowitz V."/>
            <person name="Hugenholtz P."/>
            <person name="Kyrpides N.C."/>
            <person name="Klenk H.P."/>
            <person name="Detter J.C."/>
        </authorList>
    </citation>
    <scope>NUCLEOTIDE SEQUENCE [LARGE SCALE GENOMIC DNA]</scope>
    <source>
        <strain evidence="5">ATCC 43812 / DSM 4252 / R-10</strain>
    </source>
</reference>
<feature type="signal peptide" evidence="3">
    <location>
        <begin position="1"/>
        <end position="22"/>
    </location>
</feature>
<organism evidence="4 5">
    <name type="scientific">Rhodothermus marinus (strain ATCC 43812 / DSM 4252 / R-10)</name>
    <name type="common">Rhodothermus obamensis</name>
    <dbReference type="NCBI Taxonomy" id="518766"/>
    <lineage>
        <taxon>Bacteria</taxon>
        <taxon>Pseudomonadati</taxon>
        <taxon>Rhodothermota</taxon>
        <taxon>Rhodothermia</taxon>
        <taxon>Rhodothermales</taxon>
        <taxon>Rhodothermaceae</taxon>
        <taxon>Rhodothermus</taxon>
    </lineage>
</organism>
<evidence type="ECO:0000256" key="2">
    <source>
        <dbReference type="ARBA" id="ARBA00022801"/>
    </source>
</evidence>
<proteinExistence type="inferred from homology"/>
<dbReference type="Gene3D" id="3.50.80.20">
    <property type="entry name" value="D-Ala-D-Ala carboxypeptidase C, peptidase S13"/>
    <property type="match status" value="1"/>
</dbReference>
<evidence type="ECO:0000313" key="5">
    <source>
        <dbReference type="Proteomes" id="UP000002221"/>
    </source>
</evidence>
<dbReference type="SUPFAM" id="SSF56601">
    <property type="entry name" value="beta-lactamase/transpeptidase-like"/>
    <property type="match status" value="1"/>
</dbReference>
<keyword evidence="4" id="KW-0645">Protease</keyword>
<dbReference type="RefSeq" id="WP_012844708.1">
    <property type="nucleotide sequence ID" value="NC_013501.1"/>
</dbReference>
<sequence length="477" mass="52776">MRFVHLLYVALLVALSTTGLHAPASLEARLEDVRATLSTEQAFWGLYVADVESGRVLVAQNAEQGLLPASTHKLLTTAAALDLLGPDYRYQTVLYFVGQVDGATLRGDLILRGSGDPTFGSPSWPGPDPLRTWAQELARMGIRRIEGRLIGDDNRFDDRPYADGWDIDYVTTQINLGLGFAVGGLSYHDNIVRLHMQATRPGAPLAFTQEPFDYLTIENRAYTAARRYGEAIRIERAFASEQVRLTGSVPATYRGTIELPVANPTRYALAAFRHYLEQAGITVAAELFDVDELPAPPRYDRRHALLVHFSPPLAEIVRVINHRSHNFYAEQVFRTLSPDGSAEGAARRIRAFLQRQGIDTRGLTIRDGSGLSRKNLVPPAVLGQLLVAMQHHPNRDAFVASLPQGGTRRSTLEDRLRDVPVRAKTGSLLHVRTLSGYLTTRDGHTLAFALMANNFTTPSSRIVRTLDEMVRTLHTAP</sequence>
<dbReference type="HOGENOM" id="CLU_017692_1_2_10"/>
<dbReference type="EMBL" id="CP001807">
    <property type="protein sequence ID" value="ACY49098.1"/>
    <property type="molecule type" value="Genomic_DNA"/>
</dbReference>
<keyword evidence="5" id="KW-1185">Reference proteome</keyword>